<dbReference type="SUPFAM" id="SSF52788">
    <property type="entry name" value="Phosphotyrosine protein phosphatases I"/>
    <property type="match status" value="1"/>
</dbReference>
<name>A0ABZ1C3W5_9BACT</name>
<evidence type="ECO:0000313" key="2">
    <source>
        <dbReference type="Proteomes" id="UP000738431"/>
    </source>
</evidence>
<dbReference type="InterPro" id="IPR036196">
    <property type="entry name" value="Ptyr_pPase_sf"/>
</dbReference>
<gene>
    <name evidence="1" type="ORF">K1X11_014105</name>
</gene>
<dbReference type="PIRSF" id="PIRSF029416">
    <property type="entry name" value="UCP029416_PTP"/>
    <property type="match status" value="1"/>
</dbReference>
<dbReference type="Gene3D" id="3.40.50.2300">
    <property type="match status" value="1"/>
</dbReference>
<reference evidence="1 2" key="2">
    <citation type="submission" date="2023-12" db="EMBL/GenBank/DDBJ databases">
        <title>Description of an unclassified Opitutus bacterium of Verrucomicrobiota.</title>
        <authorList>
            <person name="Zhang D.-F."/>
        </authorList>
    </citation>
    <scope>NUCLEOTIDE SEQUENCE [LARGE SCALE GENOMIC DNA]</scope>
    <source>
        <strain evidence="1 2">WL0086</strain>
    </source>
</reference>
<dbReference type="InterPro" id="IPR016919">
    <property type="entry name" value="UCP029416_PTP"/>
</dbReference>
<dbReference type="RefSeq" id="WP_221031455.1">
    <property type="nucleotide sequence ID" value="NZ_CP139781.1"/>
</dbReference>
<dbReference type="EMBL" id="CP139781">
    <property type="protein sequence ID" value="WRQ85943.1"/>
    <property type="molecule type" value="Genomic_DNA"/>
</dbReference>
<protein>
    <submittedName>
        <fullName evidence="1">Protein tyrosine phosphatase</fullName>
    </submittedName>
</protein>
<reference evidence="1 2" key="1">
    <citation type="submission" date="2021-08" db="EMBL/GenBank/DDBJ databases">
        <authorList>
            <person name="Zhang D."/>
            <person name="Zhang A."/>
            <person name="Wang L."/>
        </authorList>
    </citation>
    <scope>NUCLEOTIDE SEQUENCE [LARGE SCALE GENOMIC DNA]</scope>
    <source>
        <strain evidence="1 2">WL0086</strain>
    </source>
</reference>
<proteinExistence type="predicted"/>
<accession>A0ABZ1C3W5</accession>
<dbReference type="Proteomes" id="UP000738431">
    <property type="component" value="Chromosome"/>
</dbReference>
<sequence length="111" mass="13050">MNLLFVCSKNQWRSPTGERIYRDWPGVQTRSAGTSRRARRTVSVADLRWADWVLVMERKHQQRLRAQFREELRGCRVIVLGIEDHYRCLDPALIERFRAVVDPLLAEQAGD</sequence>
<keyword evidence="2" id="KW-1185">Reference proteome</keyword>
<organism evidence="1 2">
    <name type="scientific">Actomonas aquatica</name>
    <dbReference type="NCBI Taxonomy" id="2866162"/>
    <lineage>
        <taxon>Bacteria</taxon>
        <taxon>Pseudomonadati</taxon>
        <taxon>Verrucomicrobiota</taxon>
        <taxon>Opitutia</taxon>
        <taxon>Opitutales</taxon>
        <taxon>Opitutaceae</taxon>
        <taxon>Actomonas</taxon>
    </lineage>
</organism>
<evidence type="ECO:0000313" key="1">
    <source>
        <dbReference type="EMBL" id="WRQ85943.1"/>
    </source>
</evidence>